<evidence type="ECO:0000259" key="16">
    <source>
        <dbReference type="Pfam" id="PF02887"/>
    </source>
</evidence>
<dbReference type="FunFam" id="2.40.33.10:FF:000001">
    <property type="entry name" value="Pyruvate kinase"/>
    <property type="match status" value="1"/>
</dbReference>
<dbReference type="InterPro" id="IPR015813">
    <property type="entry name" value="Pyrv/PenolPyrv_kinase-like_dom"/>
</dbReference>
<keyword evidence="10 13" id="KW-0460">Magnesium</keyword>
<evidence type="ECO:0000256" key="8">
    <source>
        <dbReference type="ARBA" id="ARBA00022777"/>
    </source>
</evidence>
<dbReference type="GO" id="GO:0000287">
    <property type="term" value="F:magnesium ion binding"/>
    <property type="evidence" value="ECO:0007669"/>
    <property type="project" value="InterPro"/>
</dbReference>
<proteinExistence type="inferred from homology"/>
<dbReference type="PANTHER" id="PTHR11817">
    <property type="entry name" value="PYRUVATE KINASE"/>
    <property type="match status" value="1"/>
</dbReference>
<dbReference type="SUPFAM" id="SSF51621">
    <property type="entry name" value="Phosphoenolpyruvate/pyruvate domain"/>
    <property type="match status" value="1"/>
</dbReference>
<dbReference type="SUPFAM" id="SSF52935">
    <property type="entry name" value="PK C-terminal domain-like"/>
    <property type="match status" value="1"/>
</dbReference>
<sequence length="514" mass="56375">MSVKRLISSSTSSESIHQHSNISLQKVMREISSSDIRDKRTHIVCTMGPACSNVETIVDMIKAGMNICRFNFSHGNHESHSKTLAVIREAMKLVPEANIGLMLDTKGPEIRTGYLKDHTPITLEAGSTLRITTDYSIEGNNELISCSYKKLPQSVTVGGIILIADGSLSCEVLSIGEDEITVKVLNNAKIGEYKNMNLPGVKVDLPILTETDKDFILNFGVPNRMNFIALSFTQTPEEIEYVRGLLGEEGKHIKIIPKIENIEGLTNYDKILDASDGIMVARGDLGMEMPIEKVCLAQKLMIKKANMKGKPIITATQMLESMVNNPRPTRAESADVINAVLDGSDCVMLSGETAGGRFPVQCVAIMARLCFEAENCQSMRDILAERLLNTEFQLSVPECVARSAVFLSLDVKAKMILVFSQTGRTAGLVSKYRPKCLILSISPHEHVTKALTVTRGVLSLLVESLEDSEKNIQNCIQIATKRDLLRSGDYMVVVHGSKHNVSGSSDLLKVVQIP</sequence>
<dbReference type="InterPro" id="IPR015806">
    <property type="entry name" value="Pyrv_Knase_insert_dom_sf"/>
</dbReference>
<dbReference type="NCBIfam" id="NF004491">
    <property type="entry name" value="PRK05826.1"/>
    <property type="match status" value="1"/>
</dbReference>
<feature type="region of interest" description="Disordered" evidence="14">
    <location>
        <begin position="1"/>
        <end position="20"/>
    </location>
</feature>
<evidence type="ECO:0000256" key="4">
    <source>
        <dbReference type="ARBA" id="ARBA00012142"/>
    </source>
</evidence>
<dbReference type="NCBIfam" id="TIGR01064">
    <property type="entry name" value="pyruv_kin"/>
    <property type="match status" value="1"/>
</dbReference>
<dbReference type="Proteomes" id="UP000244811">
    <property type="component" value="Chromosome 4"/>
</dbReference>
<evidence type="ECO:0000256" key="14">
    <source>
        <dbReference type="SAM" id="MobiDB-lite"/>
    </source>
</evidence>
<dbReference type="GO" id="GO:0005524">
    <property type="term" value="F:ATP binding"/>
    <property type="evidence" value="ECO:0007669"/>
    <property type="project" value="UniProtKB-KW"/>
</dbReference>
<dbReference type="GO" id="GO:0030955">
    <property type="term" value="F:potassium ion binding"/>
    <property type="evidence" value="ECO:0007669"/>
    <property type="project" value="InterPro"/>
</dbReference>
<dbReference type="Gene3D" id="2.40.33.10">
    <property type="entry name" value="PK beta-barrel domain-like"/>
    <property type="match status" value="1"/>
</dbReference>
<dbReference type="GO" id="GO:0004743">
    <property type="term" value="F:pyruvate kinase activity"/>
    <property type="evidence" value="ECO:0007669"/>
    <property type="project" value="UniProtKB-EC"/>
</dbReference>
<evidence type="ECO:0000313" key="18">
    <source>
        <dbReference type="Proteomes" id="UP000244811"/>
    </source>
</evidence>
<dbReference type="AlphaFoldDB" id="A0A976MDT9"/>
<dbReference type="Gene3D" id="3.40.1380.20">
    <property type="entry name" value="Pyruvate kinase, C-terminal domain"/>
    <property type="match status" value="1"/>
</dbReference>
<comment type="catalytic activity">
    <reaction evidence="13">
        <text>pyruvate + ATP = phosphoenolpyruvate + ADP + H(+)</text>
        <dbReference type="Rhea" id="RHEA:18157"/>
        <dbReference type="ChEBI" id="CHEBI:15361"/>
        <dbReference type="ChEBI" id="CHEBI:15378"/>
        <dbReference type="ChEBI" id="CHEBI:30616"/>
        <dbReference type="ChEBI" id="CHEBI:58702"/>
        <dbReference type="ChEBI" id="CHEBI:456216"/>
        <dbReference type="EC" id="2.7.1.40"/>
    </reaction>
</comment>
<evidence type="ECO:0000256" key="9">
    <source>
        <dbReference type="ARBA" id="ARBA00022840"/>
    </source>
</evidence>
<dbReference type="InterPro" id="IPR001697">
    <property type="entry name" value="Pyr_Knase"/>
</dbReference>
<dbReference type="InterPro" id="IPR040442">
    <property type="entry name" value="Pyrv_kinase-like_dom_sf"/>
</dbReference>
<keyword evidence="9" id="KW-0067">ATP-binding</keyword>
<evidence type="ECO:0000313" key="17">
    <source>
        <dbReference type="EMBL" id="UKK02812.1"/>
    </source>
</evidence>
<comment type="pathway">
    <text evidence="2 13">Carbohydrate degradation; glycolysis; pyruvate from D-glyceraldehyde 3-phosphate: step 5/5.</text>
</comment>
<comment type="similarity">
    <text evidence="3 13">Belongs to the pyruvate kinase family.</text>
</comment>
<name>A0A976MDT9_THEOR</name>
<dbReference type="NCBIfam" id="NF004978">
    <property type="entry name" value="PRK06354.1"/>
    <property type="match status" value="1"/>
</dbReference>
<dbReference type="SUPFAM" id="SSF50800">
    <property type="entry name" value="PK beta-barrel domain-like"/>
    <property type="match status" value="1"/>
</dbReference>
<evidence type="ECO:0000256" key="3">
    <source>
        <dbReference type="ARBA" id="ARBA00008663"/>
    </source>
</evidence>
<evidence type="ECO:0000259" key="15">
    <source>
        <dbReference type="Pfam" id="PF00224"/>
    </source>
</evidence>
<protein>
    <recommendedName>
        <fullName evidence="4 13">Pyruvate kinase</fullName>
        <ecNumber evidence="4 13">2.7.1.40</ecNumber>
    </recommendedName>
</protein>
<reference evidence="17" key="1">
    <citation type="submission" date="2022-07" db="EMBL/GenBank/DDBJ databases">
        <title>Evaluation of T. orientalis genome assembly methods using nanopore sequencing and analysis of variation between genomes.</title>
        <authorList>
            <person name="Yam J."/>
            <person name="Micallef M.L."/>
            <person name="Liu M."/>
            <person name="Djordjevic S.P."/>
            <person name="Bogema D.R."/>
            <person name="Jenkins C."/>
        </authorList>
    </citation>
    <scope>NUCLEOTIDE SEQUENCE</scope>
    <source>
        <strain evidence="17">Goon Nure</strain>
    </source>
</reference>
<keyword evidence="11 13" id="KW-0324">Glycolysis</keyword>
<evidence type="ECO:0000256" key="7">
    <source>
        <dbReference type="ARBA" id="ARBA00022741"/>
    </source>
</evidence>
<keyword evidence="6" id="KW-0479">Metal-binding</keyword>
<evidence type="ECO:0000256" key="10">
    <source>
        <dbReference type="ARBA" id="ARBA00022842"/>
    </source>
</evidence>
<organism evidence="17 18">
    <name type="scientific">Theileria orientalis</name>
    <dbReference type="NCBI Taxonomy" id="68886"/>
    <lineage>
        <taxon>Eukaryota</taxon>
        <taxon>Sar</taxon>
        <taxon>Alveolata</taxon>
        <taxon>Apicomplexa</taxon>
        <taxon>Aconoidasida</taxon>
        <taxon>Piroplasmida</taxon>
        <taxon>Theileriidae</taxon>
        <taxon>Theileria</taxon>
    </lineage>
</organism>
<comment type="cofactor">
    <cofactor evidence="1">
        <name>K(+)</name>
        <dbReference type="ChEBI" id="CHEBI:29103"/>
    </cofactor>
</comment>
<evidence type="ECO:0000256" key="2">
    <source>
        <dbReference type="ARBA" id="ARBA00004997"/>
    </source>
</evidence>
<dbReference type="EMBL" id="CP056072">
    <property type="protein sequence ID" value="UKK02812.1"/>
    <property type="molecule type" value="Genomic_DNA"/>
</dbReference>
<dbReference type="Pfam" id="PF00224">
    <property type="entry name" value="PK"/>
    <property type="match status" value="1"/>
</dbReference>
<feature type="domain" description="Pyruvate kinase barrel" evidence="15">
    <location>
        <begin position="39"/>
        <end position="363"/>
    </location>
</feature>
<dbReference type="InterPro" id="IPR015793">
    <property type="entry name" value="Pyrv_Knase_brl"/>
</dbReference>
<dbReference type="PROSITE" id="PS00110">
    <property type="entry name" value="PYRUVATE_KINASE"/>
    <property type="match status" value="1"/>
</dbReference>
<evidence type="ECO:0000256" key="6">
    <source>
        <dbReference type="ARBA" id="ARBA00022723"/>
    </source>
</evidence>
<dbReference type="EC" id="2.7.1.40" evidence="4 13"/>
<keyword evidence="7" id="KW-0547">Nucleotide-binding</keyword>
<gene>
    <name evidence="17" type="ORF">MACK_002909</name>
</gene>
<keyword evidence="12 17" id="KW-0670">Pyruvate</keyword>
<keyword evidence="8 13" id="KW-0418">Kinase</keyword>
<feature type="domain" description="Pyruvate kinase C-terminal" evidence="16">
    <location>
        <begin position="399"/>
        <end position="511"/>
    </location>
</feature>
<keyword evidence="5 13" id="KW-0808">Transferase</keyword>
<dbReference type="Gene3D" id="3.20.20.60">
    <property type="entry name" value="Phosphoenolpyruvate-binding domains"/>
    <property type="match status" value="1"/>
</dbReference>
<dbReference type="PRINTS" id="PR01050">
    <property type="entry name" value="PYRUVTKNASE"/>
</dbReference>
<dbReference type="InterPro" id="IPR011037">
    <property type="entry name" value="Pyrv_Knase-like_insert_dom_sf"/>
</dbReference>
<dbReference type="InterPro" id="IPR036918">
    <property type="entry name" value="Pyrv_Knase_C_sf"/>
</dbReference>
<dbReference type="InterPro" id="IPR018209">
    <property type="entry name" value="Pyrv_Knase_AS"/>
</dbReference>
<feature type="compositionally biased region" description="Low complexity" evidence="14">
    <location>
        <begin position="7"/>
        <end position="20"/>
    </location>
</feature>
<dbReference type="Pfam" id="PF02887">
    <property type="entry name" value="PK_C"/>
    <property type="match status" value="1"/>
</dbReference>
<evidence type="ECO:0000256" key="5">
    <source>
        <dbReference type="ARBA" id="ARBA00022679"/>
    </source>
</evidence>
<evidence type="ECO:0000256" key="13">
    <source>
        <dbReference type="RuleBase" id="RU000504"/>
    </source>
</evidence>
<dbReference type="InterPro" id="IPR015795">
    <property type="entry name" value="Pyrv_Knase_C"/>
</dbReference>
<evidence type="ECO:0000256" key="11">
    <source>
        <dbReference type="ARBA" id="ARBA00023152"/>
    </source>
</evidence>
<evidence type="ECO:0000256" key="12">
    <source>
        <dbReference type="ARBA" id="ARBA00023317"/>
    </source>
</evidence>
<dbReference type="GO" id="GO:0016301">
    <property type="term" value="F:kinase activity"/>
    <property type="evidence" value="ECO:0007669"/>
    <property type="project" value="UniProtKB-KW"/>
</dbReference>
<accession>A0A976MDT9</accession>
<evidence type="ECO:0000256" key="1">
    <source>
        <dbReference type="ARBA" id="ARBA00001958"/>
    </source>
</evidence>